<evidence type="ECO:0000256" key="3">
    <source>
        <dbReference type="ARBA" id="ARBA00023125"/>
    </source>
</evidence>
<dbReference type="PANTHER" id="PTHR33258">
    <property type="entry name" value="TRANSPOSASE INSL FOR INSERTION SEQUENCE ELEMENT IS186A-RELATED"/>
    <property type="match status" value="1"/>
</dbReference>
<evidence type="ECO:0000256" key="2">
    <source>
        <dbReference type="ARBA" id="ARBA00022578"/>
    </source>
</evidence>
<feature type="non-terminal residue" evidence="6">
    <location>
        <position position="417"/>
    </location>
</feature>
<reference evidence="6" key="1">
    <citation type="submission" date="2013-08" db="EMBL/GenBank/DDBJ databases">
        <authorList>
            <person name="Mendez C."/>
            <person name="Richter M."/>
            <person name="Ferrer M."/>
            <person name="Sanchez J."/>
        </authorList>
    </citation>
    <scope>NUCLEOTIDE SEQUENCE</scope>
</reference>
<keyword evidence="4" id="KW-0233">DNA recombination</keyword>
<feature type="domain" description="Transposase IS4-like" evidence="5">
    <location>
        <begin position="180"/>
        <end position="371"/>
    </location>
</feature>
<dbReference type="InterPro" id="IPR047952">
    <property type="entry name" value="Transpos_IS4"/>
</dbReference>
<protein>
    <submittedName>
        <fullName evidence="6">Transposase IS4</fullName>
    </submittedName>
</protein>
<comment type="similarity">
    <text evidence="1">Belongs to the transposase 11 family.</text>
</comment>
<dbReference type="PANTHER" id="PTHR33258:SF1">
    <property type="entry name" value="TRANSPOSASE INSL FOR INSERTION SEQUENCE ELEMENT IS186A-RELATED"/>
    <property type="match status" value="1"/>
</dbReference>
<proteinExistence type="inferred from homology"/>
<evidence type="ECO:0000259" key="5">
    <source>
        <dbReference type="Pfam" id="PF01609"/>
    </source>
</evidence>
<comment type="caution">
    <text evidence="6">The sequence shown here is derived from an EMBL/GenBank/DDBJ whole genome shotgun (WGS) entry which is preliminary data.</text>
</comment>
<sequence>MLAPLKKADDPRLDQLAGRKELRVLKETMERLSRQAGHGNRLLEAHHVLVLHLLGFYSPMMRSLRTFELGSQNHRVQEVVGLERVCRSTHSDFLAVADPAVLMPVVRALREKIPAAAQLRGNEDLRTLLESVVAYDGSYFEVPVTVAWAMHLHYPKAGAKKKCLPGEEKKGENKADRPMRKHMAQIRLNLHWATRRGVPLGMSIDGAKGSETDAFIKALEPNVIYVIDRGIFSFQCLEELHQHNSHYVARLKKNIAFTTHQQRPLTAEDAAHGVVSDRTGYFPGSPRYKAPHLLVREIIIMDPARPDRPIRLITDLLDLPAHLIGLLYQQRWQIELFFRWLKVHNHFTHMVTHSRESMQFIFYAMVIALLLHTLLRGRPPGKYDVLFYQIAFMDGKMDTGMQAGLARLEREKELARQ</sequence>
<dbReference type="Gene3D" id="3.90.350.10">
    <property type="entry name" value="Transposase Inhibitor Protein From Tn5, Chain A, domain 1"/>
    <property type="match status" value="1"/>
</dbReference>
<dbReference type="GO" id="GO:0006313">
    <property type="term" value="P:DNA transposition"/>
    <property type="evidence" value="ECO:0007669"/>
    <property type="project" value="InterPro"/>
</dbReference>
<dbReference type="AlphaFoldDB" id="T0ZM19"/>
<evidence type="ECO:0000256" key="4">
    <source>
        <dbReference type="ARBA" id="ARBA00023172"/>
    </source>
</evidence>
<reference evidence="6" key="2">
    <citation type="journal article" date="2014" name="ISME J.">
        <title>Microbial stratification in low pH oxic and suboxic macroscopic growths along an acid mine drainage.</title>
        <authorList>
            <person name="Mendez-Garcia C."/>
            <person name="Mesa V."/>
            <person name="Sprenger R.R."/>
            <person name="Richter M."/>
            <person name="Diez M.S."/>
            <person name="Solano J."/>
            <person name="Bargiela R."/>
            <person name="Golyshina O.V."/>
            <person name="Manteca A."/>
            <person name="Ramos J.L."/>
            <person name="Gallego J.R."/>
            <person name="Llorente I."/>
            <person name="Martins Dos Santos V.A."/>
            <person name="Jensen O.N."/>
            <person name="Pelaez A.I."/>
            <person name="Sanchez J."/>
            <person name="Ferrer M."/>
        </authorList>
    </citation>
    <scope>NUCLEOTIDE SEQUENCE</scope>
</reference>
<dbReference type="SUPFAM" id="SSF53098">
    <property type="entry name" value="Ribonuclease H-like"/>
    <property type="match status" value="1"/>
</dbReference>
<dbReference type="InterPro" id="IPR002559">
    <property type="entry name" value="Transposase_11"/>
</dbReference>
<dbReference type="GO" id="GO:0004803">
    <property type="term" value="F:transposase activity"/>
    <property type="evidence" value="ECO:0007669"/>
    <property type="project" value="InterPro"/>
</dbReference>
<accession>T0ZM19</accession>
<keyword evidence="3" id="KW-0238">DNA-binding</keyword>
<gene>
    <name evidence="6" type="ORF">B1B_11661</name>
</gene>
<dbReference type="GO" id="GO:0003677">
    <property type="term" value="F:DNA binding"/>
    <property type="evidence" value="ECO:0007669"/>
    <property type="project" value="UniProtKB-KW"/>
</dbReference>
<name>T0ZM19_9ZZZZ</name>
<organism evidence="6">
    <name type="scientific">mine drainage metagenome</name>
    <dbReference type="NCBI Taxonomy" id="410659"/>
    <lineage>
        <taxon>unclassified sequences</taxon>
        <taxon>metagenomes</taxon>
        <taxon>ecological metagenomes</taxon>
    </lineage>
</organism>
<dbReference type="EMBL" id="AUZY01007601">
    <property type="protein sequence ID" value="EQD49386.1"/>
    <property type="molecule type" value="Genomic_DNA"/>
</dbReference>
<dbReference type="InterPro" id="IPR012337">
    <property type="entry name" value="RNaseH-like_sf"/>
</dbReference>
<dbReference type="NCBIfam" id="NF033592">
    <property type="entry name" value="transpos_IS4_1"/>
    <property type="match status" value="1"/>
</dbReference>
<evidence type="ECO:0000313" key="6">
    <source>
        <dbReference type="EMBL" id="EQD49386.1"/>
    </source>
</evidence>
<keyword evidence="2" id="KW-0815">Transposition</keyword>
<evidence type="ECO:0000256" key="1">
    <source>
        <dbReference type="ARBA" id="ARBA00010075"/>
    </source>
</evidence>
<dbReference type="Pfam" id="PF01609">
    <property type="entry name" value="DDE_Tnp_1"/>
    <property type="match status" value="1"/>
</dbReference>